<feature type="domain" description="C2" evidence="3">
    <location>
        <begin position="392"/>
        <end position="510"/>
    </location>
</feature>
<evidence type="ECO:0000259" key="4">
    <source>
        <dbReference type="PROSITE" id="PS51412"/>
    </source>
</evidence>
<name>Q4RWM0_TETNG</name>
<feature type="chain" id="PRO_5004243411" evidence="2">
    <location>
        <begin position="18"/>
        <end position="585"/>
    </location>
</feature>
<evidence type="ECO:0000256" key="2">
    <source>
        <dbReference type="SAM" id="SignalP"/>
    </source>
</evidence>
<gene>
    <name evidence="5" type="ORF">GSTENG00027791001</name>
</gene>
<dbReference type="GO" id="GO:0051607">
    <property type="term" value="P:defense response to virus"/>
    <property type="evidence" value="ECO:0007669"/>
    <property type="project" value="TreeGrafter"/>
</dbReference>
<dbReference type="GO" id="GO:0001771">
    <property type="term" value="P:immunological synapse formation"/>
    <property type="evidence" value="ECO:0007669"/>
    <property type="project" value="TreeGrafter"/>
</dbReference>
<dbReference type="KEGG" id="tng:GSTEN00027791G001"/>
<comment type="caution">
    <text evidence="5">The sequence shown here is derived from an EMBL/GenBank/DDBJ whole genome shotgun (WGS) entry which is preliminary data.</text>
</comment>
<dbReference type="InterPro" id="IPR000008">
    <property type="entry name" value="C2_dom"/>
</dbReference>
<evidence type="ECO:0000259" key="3">
    <source>
        <dbReference type="PROSITE" id="PS50004"/>
    </source>
</evidence>
<reference evidence="5" key="1">
    <citation type="journal article" date="2004" name="Nature">
        <title>Genome duplication in the teleost fish Tetraodon nigroviridis reveals the early vertebrate proto-karyotype.</title>
        <authorList>
            <person name="Jaillon O."/>
            <person name="Aury J.-M."/>
            <person name="Brunet F."/>
            <person name="Petit J.-L."/>
            <person name="Stange-Thomann N."/>
            <person name="Mauceli E."/>
            <person name="Bouneau L."/>
            <person name="Fischer C."/>
            <person name="Ozouf-Costaz C."/>
            <person name="Bernot A."/>
            <person name="Nicaud S."/>
            <person name="Jaffe D."/>
            <person name="Fisher S."/>
            <person name="Lutfalla G."/>
            <person name="Dossat C."/>
            <person name="Segurens B."/>
            <person name="Dasilva C."/>
            <person name="Salanoubat M."/>
            <person name="Levy M."/>
            <person name="Boudet N."/>
            <person name="Castellano S."/>
            <person name="Anthouard V."/>
            <person name="Jubin C."/>
            <person name="Castelli V."/>
            <person name="Katinka M."/>
            <person name="Vacherie B."/>
            <person name="Biemont C."/>
            <person name="Skalli Z."/>
            <person name="Cattolico L."/>
            <person name="Poulain J."/>
            <person name="De Berardinis V."/>
            <person name="Cruaud C."/>
            <person name="Duprat S."/>
            <person name="Brottier P."/>
            <person name="Coutanceau J.-P."/>
            <person name="Gouzy J."/>
            <person name="Parra G."/>
            <person name="Lardier G."/>
            <person name="Chapple C."/>
            <person name="McKernan K.J."/>
            <person name="McEwan P."/>
            <person name="Bosak S."/>
            <person name="Kellis M."/>
            <person name="Volff J.-N."/>
            <person name="Guigo R."/>
            <person name="Zody M.C."/>
            <person name="Mesirov J."/>
            <person name="Lindblad-Toh K."/>
            <person name="Birren B."/>
            <person name="Nusbaum C."/>
            <person name="Kahn D."/>
            <person name="Robinson-Rechavi M."/>
            <person name="Laudet V."/>
            <person name="Schachter V."/>
            <person name="Quetier F."/>
            <person name="Saurin W."/>
            <person name="Scarpelli C."/>
            <person name="Wincker P."/>
            <person name="Lander E.S."/>
            <person name="Weissenbach J."/>
            <person name="Roest Crollius H."/>
        </authorList>
    </citation>
    <scope>NUCLEOTIDE SEQUENCE [LARGE SCALE GENOMIC DNA]</scope>
</reference>
<dbReference type="SUPFAM" id="SSF49562">
    <property type="entry name" value="C2 domain (Calcium/lipid-binding domain, CaLB)"/>
    <property type="match status" value="1"/>
</dbReference>
<dbReference type="InterPro" id="IPR035892">
    <property type="entry name" value="C2_domain_sf"/>
</dbReference>
<dbReference type="Pfam" id="PF00168">
    <property type="entry name" value="C2"/>
    <property type="match status" value="1"/>
</dbReference>
<dbReference type="PANTHER" id="PTHR46096">
    <property type="entry name" value="PERFORIN-1"/>
    <property type="match status" value="1"/>
</dbReference>
<dbReference type="PROSITE" id="PS50004">
    <property type="entry name" value="C2"/>
    <property type="match status" value="1"/>
</dbReference>
<dbReference type="Pfam" id="PF01823">
    <property type="entry name" value="MACPF"/>
    <property type="match status" value="1"/>
</dbReference>
<dbReference type="OrthoDB" id="1366754at2759"/>
<dbReference type="InterPro" id="IPR020864">
    <property type="entry name" value="MACPF"/>
</dbReference>
<dbReference type="Gene3D" id="2.60.40.150">
    <property type="entry name" value="C2 domain"/>
    <property type="match status" value="1"/>
</dbReference>
<feature type="domain" description="MACPF" evidence="4">
    <location>
        <begin position="28"/>
        <end position="370"/>
    </location>
</feature>
<dbReference type="PROSITE" id="PS51412">
    <property type="entry name" value="MACPF_2"/>
    <property type="match status" value="1"/>
</dbReference>
<dbReference type="SMART" id="SM00457">
    <property type="entry name" value="MACPF"/>
    <property type="match status" value="1"/>
</dbReference>
<sequence>MLLLNVHVCVGVLVSLAQPSCQSCSQGKPQECLEAEFAPGSNLAGEGFDITKLERKGAFVIDMNQWKRNDKTCTLCSNPYLENKKQKLPVSVVDWRSQNSCSLQISSGLHRSSESLLTSSTSSVDNSWGVNLDFQNHNKAASMMLAGTQSKLAEYSMEKTKNDKFSFASQSTSCVFYSYRLSSSPTLSQEFRKAVRGLPKTYSPENKLKFYRLIDTFGTHYITKVKLGGEVQSVTSIRQCQASLQGLSTEEVQMCLEAEASATIKATVKTELKHCKKDTEKMESKSSFSSLFNDRFTEIKGGQTTEPDLLFSSDKDPSAYKEWLNTLPLIPDIISYSLNSLHELLPTSCPVRKDLRSAIRHYILEKGLWKNCSEPCRAGIRGNPREPCMCHCHNNPAVNADCCPTRKGMARVIITVQRATDLWGDHTTATDGYVKVFFNNMLVHRSQVIYNNNNPHWAREVDLGTQDVSDEKKVRLEVWDQDNNWDDDLLGACQQVLTAGVQQEVCSLQHGRLFYSWKVECAPSLDGPGCTTYKPSPMAESLRSAYVSRHAQPMPKAVLSEMGVFVSEGPAGNQSQSWARRRGFY</sequence>
<feature type="signal peptide" evidence="2">
    <location>
        <begin position="1"/>
        <end position="17"/>
    </location>
</feature>
<dbReference type="GO" id="GO:0022829">
    <property type="term" value="F:wide pore channel activity"/>
    <property type="evidence" value="ECO:0007669"/>
    <property type="project" value="TreeGrafter"/>
</dbReference>
<dbReference type="PANTHER" id="PTHR46096:SF3">
    <property type="entry name" value="PERFORIN-1"/>
    <property type="match status" value="1"/>
</dbReference>
<keyword evidence="1 2" id="KW-0732">Signal</keyword>
<proteinExistence type="predicted"/>
<dbReference type="AlphaFoldDB" id="Q4RWM0"/>
<organism evidence="5">
    <name type="scientific">Tetraodon nigroviridis</name>
    <name type="common">Spotted green pufferfish</name>
    <name type="synonym">Chelonodon nigroviridis</name>
    <dbReference type="NCBI Taxonomy" id="99883"/>
    <lineage>
        <taxon>Eukaryota</taxon>
        <taxon>Metazoa</taxon>
        <taxon>Chordata</taxon>
        <taxon>Craniata</taxon>
        <taxon>Vertebrata</taxon>
        <taxon>Euteleostomi</taxon>
        <taxon>Actinopterygii</taxon>
        <taxon>Neopterygii</taxon>
        <taxon>Teleostei</taxon>
        <taxon>Neoteleostei</taxon>
        <taxon>Acanthomorphata</taxon>
        <taxon>Eupercaria</taxon>
        <taxon>Tetraodontiformes</taxon>
        <taxon>Tetradontoidea</taxon>
        <taxon>Tetraodontidae</taxon>
        <taxon>Tetraodon</taxon>
    </lineage>
</organism>
<protein>
    <submittedName>
        <fullName evidence="5">(spotted green pufferfish) hypothetical protein</fullName>
    </submittedName>
</protein>
<dbReference type="EMBL" id="CAAE01014987">
    <property type="protein sequence ID" value="CAG07212.1"/>
    <property type="molecule type" value="Genomic_DNA"/>
</dbReference>
<evidence type="ECO:0000256" key="1">
    <source>
        <dbReference type="ARBA" id="ARBA00022729"/>
    </source>
</evidence>
<dbReference type="SMART" id="SM00239">
    <property type="entry name" value="C2"/>
    <property type="match status" value="1"/>
</dbReference>
<dbReference type="GO" id="GO:0001913">
    <property type="term" value="P:T cell mediated cytotoxicity"/>
    <property type="evidence" value="ECO:0007669"/>
    <property type="project" value="TreeGrafter"/>
</dbReference>
<dbReference type="GO" id="GO:0016020">
    <property type="term" value="C:membrane"/>
    <property type="evidence" value="ECO:0007669"/>
    <property type="project" value="TreeGrafter"/>
</dbReference>
<evidence type="ECO:0000313" key="5">
    <source>
        <dbReference type="EMBL" id="CAG07212.1"/>
    </source>
</evidence>
<reference evidence="5" key="2">
    <citation type="submission" date="2004-02" db="EMBL/GenBank/DDBJ databases">
        <authorList>
            <consortium name="Genoscope"/>
            <consortium name="Whitehead Institute Centre for Genome Research"/>
        </authorList>
    </citation>
    <scope>NUCLEOTIDE SEQUENCE</scope>
</reference>
<dbReference type="InterPro" id="IPR052784">
    <property type="entry name" value="Perforin-1_pore-forming"/>
</dbReference>
<accession>Q4RWM0</accession>